<dbReference type="PANTHER" id="PTHR23502">
    <property type="entry name" value="MAJOR FACILITATOR SUPERFAMILY"/>
    <property type="match status" value="1"/>
</dbReference>
<comment type="caution">
    <text evidence="8">Lacks conserved residue(s) required for the propagation of feature annotation.</text>
</comment>
<name>A0ABS7EJ67_9GAMM</name>
<feature type="domain" description="Major facilitator superfamily (MFS) profile" evidence="9">
    <location>
        <begin position="4"/>
        <end position="387"/>
    </location>
</feature>
<keyword evidence="7 8" id="KW-0472">Membrane</keyword>
<dbReference type="InterPro" id="IPR020846">
    <property type="entry name" value="MFS_dom"/>
</dbReference>
<reference evidence="10" key="1">
    <citation type="submission" date="2021-07" db="EMBL/GenBank/DDBJ databases">
        <title>Neiella marina sp. nov., isolated from the intestinal content of sea cucumber Apostichopus japonicus.</title>
        <authorList>
            <person name="Bai X."/>
        </authorList>
    </citation>
    <scope>NUCLEOTIDE SEQUENCE</scope>
    <source>
        <strain evidence="10">126</strain>
    </source>
</reference>
<dbReference type="EMBL" id="JAHZSS010000020">
    <property type="protein sequence ID" value="MBW8192260.1"/>
    <property type="molecule type" value="Genomic_DNA"/>
</dbReference>
<dbReference type="Gene3D" id="1.20.1720.10">
    <property type="entry name" value="Multidrug resistance protein D"/>
    <property type="match status" value="1"/>
</dbReference>
<feature type="transmembrane region" description="Helical" evidence="8">
    <location>
        <begin position="128"/>
        <end position="153"/>
    </location>
</feature>
<evidence type="ECO:0000256" key="3">
    <source>
        <dbReference type="ARBA" id="ARBA00022448"/>
    </source>
</evidence>
<feature type="transmembrane region" description="Helical" evidence="8">
    <location>
        <begin position="70"/>
        <end position="89"/>
    </location>
</feature>
<dbReference type="Proteomes" id="UP001166251">
    <property type="component" value="Unassembled WGS sequence"/>
</dbReference>
<protein>
    <recommendedName>
        <fullName evidence="8">Bcr/CflA family efflux transporter</fullName>
    </recommendedName>
</protein>
<evidence type="ECO:0000256" key="6">
    <source>
        <dbReference type="ARBA" id="ARBA00022989"/>
    </source>
</evidence>
<dbReference type="InterPro" id="IPR004812">
    <property type="entry name" value="Efflux_drug-R_Bcr/CmlA"/>
</dbReference>
<dbReference type="SUPFAM" id="SSF103473">
    <property type="entry name" value="MFS general substrate transporter"/>
    <property type="match status" value="1"/>
</dbReference>
<feature type="transmembrane region" description="Helical" evidence="8">
    <location>
        <begin position="159"/>
        <end position="178"/>
    </location>
</feature>
<feature type="transmembrane region" description="Helical" evidence="8">
    <location>
        <begin position="364"/>
        <end position="383"/>
    </location>
</feature>
<keyword evidence="6 8" id="KW-1133">Transmembrane helix</keyword>
<dbReference type="PANTHER" id="PTHR23502:SF132">
    <property type="entry name" value="POLYAMINE TRANSPORTER 2-RELATED"/>
    <property type="match status" value="1"/>
</dbReference>
<comment type="subcellular location">
    <subcellularLocation>
        <location evidence="8">Cell inner membrane</location>
        <topology evidence="8">Multi-pass membrane protein</topology>
    </subcellularLocation>
    <subcellularLocation>
        <location evidence="1">Cell membrane</location>
        <topology evidence="1">Multi-pass membrane protein</topology>
    </subcellularLocation>
</comment>
<dbReference type="CDD" id="cd17320">
    <property type="entry name" value="MFS_MdfA_MDR_like"/>
    <property type="match status" value="1"/>
</dbReference>
<feature type="transmembrane region" description="Helical" evidence="8">
    <location>
        <begin position="95"/>
        <end position="116"/>
    </location>
</feature>
<proteinExistence type="inferred from homology"/>
<evidence type="ECO:0000256" key="1">
    <source>
        <dbReference type="ARBA" id="ARBA00004651"/>
    </source>
</evidence>
<organism evidence="10 11">
    <name type="scientific">Neiella holothuriorum</name>
    <dbReference type="NCBI Taxonomy" id="2870530"/>
    <lineage>
        <taxon>Bacteria</taxon>
        <taxon>Pseudomonadati</taxon>
        <taxon>Pseudomonadota</taxon>
        <taxon>Gammaproteobacteria</taxon>
        <taxon>Alteromonadales</taxon>
        <taxon>Echinimonadaceae</taxon>
        <taxon>Neiella</taxon>
    </lineage>
</organism>
<keyword evidence="3 8" id="KW-0813">Transport</keyword>
<evidence type="ECO:0000259" key="9">
    <source>
        <dbReference type="PROSITE" id="PS50850"/>
    </source>
</evidence>
<dbReference type="InterPro" id="IPR011701">
    <property type="entry name" value="MFS"/>
</dbReference>
<evidence type="ECO:0000256" key="4">
    <source>
        <dbReference type="ARBA" id="ARBA00022475"/>
    </source>
</evidence>
<evidence type="ECO:0000256" key="5">
    <source>
        <dbReference type="ARBA" id="ARBA00022692"/>
    </source>
</evidence>
<feature type="transmembrane region" description="Helical" evidence="8">
    <location>
        <begin position="206"/>
        <end position="229"/>
    </location>
</feature>
<dbReference type="Pfam" id="PF07690">
    <property type="entry name" value="MFS_1"/>
    <property type="match status" value="1"/>
</dbReference>
<evidence type="ECO:0000256" key="8">
    <source>
        <dbReference type="RuleBase" id="RU365088"/>
    </source>
</evidence>
<evidence type="ECO:0000313" key="11">
    <source>
        <dbReference type="Proteomes" id="UP001166251"/>
    </source>
</evidence>
<evidence type="ECO:0000256" key="2">
    <source>
        <dbReference type="ARBA" id="ARBA00006236"/>
    </source>
</evidence>
<keyword evidence="4" id="KW-1003">Cell membrane</keyword>
<feature type="transmembrane region" description="Helical" evidence="8">
    <location>
        <begin position="279"/>
        <end position="295"/>
    </location>
</feature>
<feature type="transmembrane region" description="Helical" evidence="8">
    <location>
        <begin position="40"/>
        <end position="58"/>
    </location>
</feature>
<evidence type="ECO:0000256" key="7">
    <source>
        <dbReference type="ARBA" id="ARBA00023136"/>
    </source>
</evidence>
<comment type="similarity">
    <text evidence="2 8">Belongs to the major facilitator superfamily. Bcr/CmlA family.</text>
</comment>
<keyword evidence="8" id="KW-0997">Cell inner membrane</keyword>
<gene>
    <name evidence="10" type="ORF">K0504_14580</name>
</gene>
<feature type="transmembrane region" description="Helical" evidence="8">
    <location>
        <begin position="241"/>
        <end position="259"/>
    </location>
</feature>
<dbReference type="InterPro" id="IPR036259">
    <property type="entry name" value="MFS_trans_sf"/>
</dbReference>
<feature type="transmembrane region" description="Helical" evidence="8">
    <location>
        <begin position="331"/>
        <end position="352"/>
    </location>
</feature>
<sequence>MAGMIALLAMVVAMTPLAIDMYLPAMPTIAADFNTPLAAVQRSLTTFLIGFAMGQLIHGPLSDALGRRPVILGGLALFVVASFGAAMATTVDSFLVWRVIQALGGAAGSVVINAIITDKFEGPAAIKVRSTILTVMLIAPLLAPSIGSGLLLLADWHSIYWVLGAYGLVAWSWCWVSLRDLAPGSGGIKLSALARRYHTVLSDRRGWLWFSGMAFHSTTMFAFIAGSPYLYMDHFGVSPEIYGVLFAANVAVMAVGAVLNGRMAGRNRARYILRRAQGFQLCALLAAVALMASGYGQLTTLVPLMAVAIGVNSFVFPNATQQVMELFRTNAGTASALLGASQFGMGALGSGLVTLGNEHGPLPMVAMMATTATLAFTLIGLACRQSTEATTS</sequence>
<feature type="transmembrane region" description="Helical" evidence="8">
    <location>
        <begin position="301"/>
        <end position="319"/>
    </location>
</feature>
<dbReference type="PROSITE" id="PS50850">
    <property type="entry name" value="MFS"/>
    <property type="match status" value="1"/>
</dbReference>
<comment type="caution">
    <text evidence="10">The sequence shown here is derived from an EMBL/GenBank/DDBJ whole genome shotgun (WGS) entry which is preliminary data.</text>
</comment>
<keyword evidence="5 8" id="KW-0812">Transmembrane</keyword>
<dbReference type="NCBIfam" id="TIGR00710">
    <property type="entry name" value="efflux_Bcr_CflA"/>
    <property type="match status" value="1"/>
</dbReference>
<keyword evidence="11" id="KW-1185">Reference proteome</keyword>
<accession>A0ABS7EJ67</accession>
<evidence type="ECO:0000313" key="10">
    <source>
        <dbReference type="EMBL" id="MBW8192260.1"/>
    </source>
</evidence>